<keyword evidence="5 9" id="KW-0665">Pyrimidine biosynthesis</keyword>
<evidence type="ECO:0000256" key="4">
    <source>
        <dbReference type="ARBA" id="ARBA00022793"/>
    </source>
</evidence>
<evidence type="ECO:0000313" key="15">
    <source>
        <dbReference type="Proteomes" id="UP000254572"/>
    </source>
</evidence>
<dbReference type="InterPro" id="IPR047596">
    <property type="entry name" value="OMPdecase_bac"/>
</dbReference>
<evidence type="ECO:0000256" key="8">
    <source>
        <dbReference type="ARBA" id="ARBA00061012"/>
    </source>
</evidence>
<keyword evidence="15" id="KW-1185">Reference proteome</keyword>
<evidence type="ECO:0000256" key="1">
    <source>
        <dbReference type="ARBA" id="ARBA00002356"/>
    </source>
</evidence>
<evidence type="ECO:0000256" key="6">
    <source>
        <dbReference type="ARBA" id="ARBA00023239"/>
    </source>
</evidence>
<name>A0A381E584_9GAMM</name>
<feature type="active site" description="For OMPdecase activity" evidence="10">
    <location>
        <position position="65"/>
    </location>
</feature>
<comment type="catalytic activity">
    <reaction evidence="7 9 12">
        <text>orotidine 5'-phosphate + H(+) = UMP + CO2</text>
        <dbReference type="Rhea" id="RHEA:11596"/>
        <dbReference type="ChEBI" id="CHEBI:15378"/>
        <dbReference type="ChEBI" id="CHEBI:16526"/>
        <dbReference type="ChEBI" id="CHEBI:57538"/>
        <dbReference type="ChEBI" id="CHEBI:57865"/>
        <dbReference type="EC" id="4.1.1.23"/>
    </reaction>
</comment>
<feature type="binding site" evidence="9 11">
    <location>
        <position position="209"/>
    </location>
    <ligand>
        <name>substrate</name>
    </ligand>
</feature>
<evidence type="ECO:0000256" key="7">
    <source>
        <dbReference type="ARBA" id="ARBA00049157"/>
    </source>
</evidence>
<feature type="active site" description="For OMPdecase activity" evidence="10">
    <location>
        <position position="62"/>
    </location>
</feature>
<comment type="pathway">
    <text evidence="2 9 12">Pyrimidine metabolism; UMP biosynthesis via de novo pathway; UMP from orotate: step 2/2.</text>
</comment>
<organism evidence="14 15">
    <name type="scientific">Cardiobacterium valvarum</name>
    <dbReference type="NCBI Taxonomy" id="194702"/>
    <lineage>
        <taxon>Bacteria</taxon>
        <taxon>Pseudomonadati</taxon>
        <taxon>Pseudomonadota</taxon>
        <taxon>Gammaproteobacteria</taxon>
        <taxon>Cardiobacteriales</taxon>
        <taxon>Cardiobacteriaceae</taxon>
        <taxon>Cardiobacterium</taxon>
    </lineage>
</organism>
<reference evidence="14 15" key="1">
    <citation type="submission" date="2018-06" db="EMBL/GenBank/DDBJ databases">
        <authorList>
            <consortium name="Pathogen Informatics"/>
            <person name="Doyle S."/>
        </authorList>
    </citation>
    <scope>NUCLEOTIDE SEQUENCE [LARGE SCALE GENOMIC DNA]</scope>
    <source>
        <strain evidence="14 15">NCTC13294</strain>
    </source>
</reference>
<comment type="subunit">
    <text evidence="3 9">Homodimer.</text>
</comment>
<feature type="binding site" evidence="9 11">
    <location>
        <position position="189"/>
    </location>
    <ligand>
        <name>substrate</name>
    </ligand>
</feature>
<dbReference type="InterPro" id="IPR014732">
    <property type="entry name" value="OMPdecase"/>
</dbReference>
<dbReference type="SUPFAM" id="SSF51366">
    <property type="entry name" value="Ribulose-phoshate binding barrel"/>
    <property type="match status" value="1"/>
</dbReference>
<dbReference type="PROSITE" id="PS00156">
    <property type="entry name" value="OMPDECASE"/>
    <property type="match status" value="1"/>
</dbReference>
<dbReference type="InterPro" id="IPR001754">
    <property type="entry name" value="OMPdeCOase_dom"/>
</dbReference>
<evidence type="ECO:0000256" key="5">
    <source>
        <dbReference type="ARBA" id="ARBA00022975"/>
    </source>
</evidence>
<feature type="binding site" evidence="9 11">
    <location>
        <position position="11"/>
    </location>
    <ligand>
        <name>substrate</name>
    </ligand>
</feature>
<dbReference type="UniPathway" id="UPA00070">
    <property type="reaction ID" value="UER00120"/>
</dbReference>
<feature type="active site" description="Proton donor" evidence="9">
    <location>
        <position position="62"/>
    </location>
</feature>
<evidence type="ECO:0000256" key="12">
    <source>
        <dbReference type="RuleBase" id="RU000512"/>
    </source>
</evidence>
<dbReference type="Gene3D" id="3.20.20.70">
    <property type="entry name" value="Aldolase class I"/>
    <property type="match status" value="1"/>
</dbReference>
<feature type="binding site" evidence="9 11">
    <location>
        <position position="210"/>
    </location>
    <ligand>
        <name>substrate</name>
    </ligand>
</feature>
<dbReference type="Proteomes" id="UP000254572">
    <property type="component" value="Unassembled WGS sequence"/>
</dbReference>
<evidence type="ECO:0000256" key="9">
    <source>
        <dbReference type="HAMAP-Rule" id="MF_01200"/>
    </source>
</evidence>
<dbReference type="GO" id="GO:0005829">
    <property type="term" value="C:cytosol"/>
    <property type="evidence" value="ECO:0007669"/>
    <property type="project" value="TreeGrafter"/>
</dbReference>
<evidence type="ECO:0000256" key="3">
    <source>
        <dbReference type="ARBA" id="ARBA00011738"/>
    </source>
</evidence>
<dbReference type="Pfam" id="PF00215">
    <property type="entry name" value="OMPdecase"/>
    <property type="match status" value="1"/>
</dbReference>
<dbReference type="InterPro" id="IPR018089">
    <property type="entry name" value="OMPdecase_AS"/>
</dbReference>
<comment type="function">
    <text evidence="1 9">Catalyzes the decarboxylation of orotidine 5'-monophosphate (OMP) to uridine 5'-monophosphate (UMP).</text>
</comment>
<gene>
    <name evidence="9 14" type="primary">pyrF</name>
    <name evidence="14" type="ORF">NCTC13294_01000</name>
</gene>
<sequence>MSRRPVLVALDVNHRDDALRLAAQLAPRQCRLKIGKELYTREGRALLETLHQQGHDIFLDLKFHDIPNTVAAAVRVAADMGVWMVNVHASGGRKMLEAAADALAHYPKPPLLIAVTVLTSMNAADLRETGVEEPLAAHVTRLTALAADSGLNGVVCSAQEAAAVKAAHGDTFLTITPGIRPAWAANDDQSRIMTPEAAIAAGSDYLVIGRPITRATDPVAALAAINRSITPD</sequence>
<dbReference type="InterPro" id="IPR013785">
    <property type="entry name" value="Aldolase_TIM"/>
</dbReference>
<feature type="binding site" evidence="9 11">
    <location>
        <position position="119"/>
    </location>
    <ligand>
        <name>substrate</name>
    </ligand>
</feature>
<feature type="binding site" evidence="9">
    <location>
        <begin position="60"/>
        <end position="69"/>
    </location>
    <ligand>
        <name>substrate</name>
    </ligand>
</feature>
<evidence type="ECO:0000256" key="11">
    <source>
        <dbReference type="PIRSR" id="PIRSR614732-2"/>
    </source>
</evidence>
<comment type="similarity">
    <text evidence="8 9">Belongs to the OMP decarboxylase family. Type 1 subfamily.</text>
</comment>
<dbReference type="EMBL" id="UFUW01000001">
    <property type="protein sequence ID" value="SUX21434.1"/>
    <property type="molecule type" value="Genomic_DNA"/>
</dbReference>
<evidence type="ECO:0000256" key="2">
    <source>
        <dbReference type="ARBA" id="ARBA00004861"/>
    </source>
</evidence>
<dbReference type="EC" id="4.1.1.23" evidence="9"/>
<protein>
    <recommendedName>
        <fullName evidence="9">Orotidine 5'-phosphate decarboxylase</fullName>
        <ecNumber evidence="9">4.1.1.23</ecNumber>
    </recommendedName>
    <alternativeName>
        <fullName evidence="9">OMP decarboxylase</fullName>
        <shortName evidence="9">OMPDCase</shortName>
        <shortName evidence="9">OMPdecase</shortName>
    </alternativeName>
</protein>
<evidence type="ECO:0000313" key="14">
    <source>
        <dbReference type="EMBL" id="SUX21434.1"/>
    </source>
</evidence>
<dbReference type="HAMAP" id="MF_01200_B">
    <property type="entry name" value="OMPdecase_type1_B"/>
    <property type="match status" value="1"/>
</dbReference>
<evidence type="ECO:0000256" key="10">
    <source>
        <dbReference type="PIRSR" id="PIRSR614732-1"/>
    </source>
</evidence>
<dbReference type="NCBIfam" id="NF001273">
    <property type="entry name" value="PRK00230.1"/>
    <property type="match status" value="1"/>
</dbReference>
<dbReference type="GO" id="GO:0004590">
    <property type="term" value="F:orotidine-5'-phosphate decarboxylase activity"/>
    <property type="evidence" value="ECO:0007669"/>
    <property type="project" value="UniProtKB-UniRule"/>
</dbReference>
<dbReference type="FunFam" id="3.20.20.70:FF:000015">
    <property type="entry name" value="Orotidine 5'-phosphate decarboxylase"/>
    <property type="match status" value="1"/>
</dbReference>
<proteinExistence type="inferred from homology"/>
<dbReference type="OrthoDB" id="9806203at2"/>
<dbReference type="CDD" id="cd04725">
    <property type="entry name" value="OMP_decarboxylase_like"/>
    <property type="match status" value="1"/>
</dbReference>
<feature type="domain" description="Orotidine 5'-phosphate decarboxylase" evidence="13">
    <location>
        <begin position="5"/>
        <end position="225"/>
    </location>
</feature>
<dbReference type="NCBIfam" id="TIGR01740">
    <property type="entry name" value="pyrF"/>
    <property type="match status" value="1"/>
</dbReference>
<feature type="active site" description="For OMPdecase activity" evidence="10">
    <location>
        <position position="60"/>
    </location>
</feature>
<evidence type="ECO:0000259" key="13">
    <source>
        <dbReference type="SMART" id="SM00934"/>
    </source>
</evidence>
<feature type="binding site" evidence="9 11">
    <location>
        <position position="33"/>
    </location>
    <ligand>
        <name>substrate</name>
    </ligand>
</feature>
<feature type="binding site" evidence="9 11">
    <location>
        <position position="180"/>
    </location>
    <ligand>
        <name>substrate</name>
    </ligand>
</feature>
<dbReference type="PANTHER" id="PTHR32119:SF2">
    <property type="entry name" value="OROTIDINE 5'-PHOSPHATE DECARBOXYLASE"/>
    <property type="match status" value="1"/>
</dbReference>
<dbReference type="GO" id="GO:0006207">
    <property type="term" value="P:'de novo' pyrimidine nucleobase biosynthetic process"/>
    <property type="evidence" value="ECO:0007669"/>
    <property type="project" value="InterPro"/>
</dbReference>
<dbReference type="AlphaFoldDB" id="A0A381E584"/>
<dbReference type="RefSeq" id="WP_115611330.1">
    <property type="nucleotide sequence ID" value="NZ_JBHLZC010000001.1"/>
</dbReference>
<dbReference type="SMART" id="SM00934">
    <property type="entry name" value="OMPdecase"/>
    <property type="match status" value="1"/>
</dbReference>
<accession>A0A381E584</accession>
<keyword evidence="6 9" id="KW-0456">Lyase</keyword>
<dbReference type="GO" id="GO:0044205">
    <property type="term" value="P:'de novo' UMP biosynthetic process"/>
    <property type="evidence" value="ECO:0007669"/>
    <property type="project" value="UniProtKB-UniRule"/>
</dbReference>
<dbReference type="InterPro" id="IPR011060">
    <property type="entry name" value="RibuloseP-bd_barrel"/>
</dbReference>
<dbReference type="PANTHER" id="PTHR32119">
    <property type="entry name" value="OROTIDINE 5'-PHOSPHATE DECARBOXYLASE"/>
    <property type="match status" value="1"/>
</dbReference>
<keyword evidence="4 9" id="KW-0210">Decarboxylase</keyword>